<dbReference type="EMBL" id="BIFS01000002">
    <property type="protein sequence ID" value="GCE23725.1"/>
    <property type="molecule type" value="Genomic_DNA"/>
</dbReference>
<dbReference type="NCBIfam" id="TIGR01549">
    <property type="entry name" value="HAD-SF-IA-v1"/>
    <property type="match status" value="1"/>
</dbReference>
<reference evidence="6" key="1">
    <citation type="submission" date="2018-12" db="EMBL/GenBank/DDBJ databases">
        <title>Tengunoibacter tsumagoiensis gen. nov., sp. nov., Dictyobacter kobayashii sp. nov., D. alpinus sp. nov., and D. joshuensis sp. nov. and description of Dictyobacteraceae fam. nov. within the order Ktedonobacterales isolated from Tengu-no-mugimeshi.</title>
        <authorList>
            <person name="Wang C.M."/>
            <person name="Zheng Y."/>
            <person name="Sakai Y."/>
            <person name="Toyoda A."/>
            <person name="Minakuchi Y."/>
            <person name="Abe K."/>
            <person name="Yokota A."/>
            <person name="Yabe S."/>
        </authorList>
    </citation>
    <scope>NUCLEOTIDE SEQUENCE [LARGE SCALE GENOMIC DNA]</scope>
    <source>
        <strain evidence="6">Uno11</strain>
    </source>
</reference>
<evidence type="ECO:0000313" key="5">
    <source>
        <dbReference type="EMBL" id="GCE23725.1"/>
    </source>
</evidence>
<gene>
    <name evidence="5" type="ORF">KDK_75250</name>
</gene>
<evidence type="ECO:0000313" key="6">
    <source>
        <dbReference type="Proteomes" id="UP000287188"/>
    </source>
</evidence>
<dbReference type="SUPFAM" id="SSF56784">
    <property type="entry name" value="HAD-like"/>
    <property type="match status" value="1"/>
</dbReference>
<proteinExistence type="predicted"/>
<dbReference type="InterPro" id="IPR023214">
    <property type="entry name" value="HAD_sf"/>
</dbReference>
<evidence type="ECO:0000256" key="2">
    <source>
        <dbReference type="ARBA" id="ARBA00022723"/>
    </source>
</evidence>
<name>A0A402AXB3_9CHLR</name>
<dbReference type="InterPro" id="IPR036412">
    <property type="entry name" value="HAD-like_sf"/>
</dbReference>
<protein>
    <recommendedName>
        <fullName evidence="7">Haloacid dehalogenase</fullName>
    </recommendedName>
</protein>
<evidence type="ECO:0008006" key="7">
    <source>
        <dbReference type="Google" id="ProtNLM"/>
    </source>
</evidence>
<evidence type="ECO:0000256" key="3">
    <source>
        <dbReference type="ARBA" id="ARBA00022801"/>
    </source>
</evidence>
<comment type="cofactor">
    <cofactor evidence="1">
        <name>Mg(2+)</name>
        <dbReference type="ChEBI" id="CHEBI:18420"/>
    </cofactor>
</comment>
<keyword evidence="4" id="KW-0460">Magnesium</keyword>
<keyword evidence="3" id="KW-0378">Hydrolase</keyword>
<dbReference type="PRINTS" id="PR00413">
    <property type="entry name" value="HADHALOGNASE"/>
</dbReference>
<evidence type="ECO:0000256" key="1">
    <source>
        <dbReference type="ARBA" id="ARBA00001946"/>
    </source>
</evidence>
<dbReference type="GO" id="GO:0016791">
    <property type="term" value="F:phosphatase activity"/>
    <property type="evidence" value="ECO:0007669"/>
    <property type="project" value="TreeGrafter"/>
</dbReference>
<comment type="caution">
    <text evidence="5">The sequence shown here is derived from an EMBL/GenBank/DDBJ whole genome shotgun (WGS) entry which is preliminary data.</text>
</comment>
<dbReference type="Gene3D" id="1.10.150.520">
    <property type="match status" value="1"/>
</dbReference>
<dbReference type="SFLD" id="SFLDS00003">
    <property type="entry name" value="Haloacid_Dehalogenase"/>
    <property type="match status" value="1"/>
</dbReference>
<dbReference type="NCBIfam" id="TIGR01509">
    <property type="entry name" value="HAD-SF-IA-v3"/>
    <property type="match status" value="1"/>
</dbReference>
<dbReference type="Pfam" id="PF13419">
    <property type="entry name" value="HAD_2"/>
    <property type="match status" value="1"/>
</dbReference>
<evidence type="ECO:0000256" key="4">
    <source>
        <dbReference type="ARBA" id="ARBA00022842"/>
    </source>
</evidence>
<accession>A0A402AXB3</accession>
<dbReference type="GO" id="GO:0044281">
    <property type="term" value="P:small molecule metabolic process"/>
    <property type="evidence" value="ECO:0007669"/>
    <property type="project" value="UniProtKB-ARBA"/>
</dbReference>
<dbReference type="PANTHER" id="PTHR46470:SF2">
    <property type="entry name" value="GLYCERALDEHYDE 3-PHOSPHATE PHOSPHATASE"/>
    <property type="match status" value="1"/>
</dbReference>
<dbReference type="SFLD" id="SFLDG01129">
    <property type="entry name" value="C1.5:_HAD__Beta-PGM__Phosphata"/>
    <property type="match status" value="1"/>
</dbReference>
<dbReference type="AlphaFoldDB" id="A0A402AXB3"/>
<dbReference type="GO" id="GO:0046872">
    <property type="term" value="F:metal ion binding"/>
    <property type="evidence" value="ECO:0007669"/>
    <property type="project" value="UniProtKB-KW"/>
</dbReference>
<dbReference type="Proteomes" id="UP000287188">
    <property type="component" value="Unassembled WGS sequence"/>
</dbReference>
<sequence length="251" mass="28583">MSDLQTKKTLLPLQTSALLFDLDDTLHHRSKAFYGWAREFAQRYHDPAQKAELEGMVDYLVEIDNHGYTPRDEYFTRVQRNYPQVSGSHEQLIAEYQRDVIGHIVLEDEILYLLQKLQAQQIPFGIVTNGEAQQQKRKIQTLGIDAFTDCIFVSKEFGAQKPDPSIFLAAAQCLQKPTSEILFVGDNPEFDIWGAHQVGMKTVWIHHAPRQWPEQISPEVADLTVRTFADLLPLLGLHPGDAEMNGKNKQG</sequence>
<dbReference type="InterPro" id="IPR041492">
    <property type="entry name" value="HAD_2"/>
</dbReference>
<dbReference type="Gene3D" id="3.40.50.1000">
    <property type="entry name" value="HAD superfamily/HAD-like"/>
    <property type="match status" value="1"/>
</dbReference>
<keyword evidence="6" id="KW-1185">Reference proteome</keyword>
<dbReference type="InterPro" id="IPR051400">
    <property type="entry name" value="HAD-like_hydrolase"/>
</dbReference>
<keyword evidence="2" id="KW-0479">Metal-binding</keyword>
<dbReference type="InterPro" id="IPR006439">
    <property type="entry name" value="HAD-SF_hydro_IA"/>
</dbReference>
<dbReference type="RefSeq" id="WP_161977953.1">
    <property type="nucleotide sequence ID" value="NZ_BIFS01000002.1"/>
</dbReference>
<organism evidence="5 6">
    <name type="scientific">Dictyobacter kobayashii</name>
    <dbReference type="NCBI Taxonomy" id="2014872"/>
    <lineage>
        <taxon>Bacteria</taxon>
        <taxon>Bacillati</taxon>
        <taxon>Chloroflexota</taxon>
        <taxon>Ktedonobacteria</taxon>
        <taxon>Ktedonobacterales</taxon>
        <taxon>Dictyobacteraceae</taxon>
        <taxon>Dictyobacter</taxon>
    </lineage>
</organism>
<dbReference type="PANTHER" id="PTHR46470">
    <property type="entry name" value="N-ACYLNEURAMINATE-9-PHOSPHATASE"/>
    <property type="match status" value="1"/>
</dbReference>